<keyword evidence="1 3" id="KW-0378">Hydrolase</keyword>
<dbReference type="RefSeq" id="WP_069946280.1">
    <property type="nucleotide sequence ID" value="NZ_CP014143.1"/>
</dbReference>
<dbReference type="InterPro" id="IPR029058">
    <property type="entry name" value="AB_hydrolase_fold"/>
</dbReference>
<dbReference type="AlphaFoldDB" id="A0A1C9W4M1"/>
<accession>A0A1C9W4M1</accession>
<dbReference type="InterPro" id="IPR013094">
    <property type="entry name" value="AB_hydrolase_3"/>
</dbReference>
<gene>
    <name evidence="3" type="primary">nlhH</name>
    <name evidence="3" type="ORF">AUP74_00635</name>
</gene>
<dbReference type="STRING" id="1769779.AUP74_00635"/>
<proteinExistence type="predicted"/>
<dbReference type="PANTHER" id="PTHR48081">
    <property type="entry name" value="AB HYDROLASE SUPERFAMILY PROTEIN C4A8.06C"/>
    <property type="match status" value="1"/>
</dbReference>
<protein>
    <submittedName>
        <fullName evidence="3">Carboxylesterase NlhH</fullName>
        <ecNumber evidence="3">3.1.1.1</ecNumber>
    </submittedName>
</protein>
<dbReference type="KEGG" id="micc:AUP74_00635"/>
<dbReference type="Pfam" id="PF07859">
    <property type="entry name" value="Abhydrolase_3"/>
    <property type="match status" value="1"/>
</dbReference>
<sequence>MQKARQLDPALAQWLETINEVVAKLKAAGFEPTPTNARESLANLTRGFVEAGPEMPAMDTVIPGPRFAVPVRIYRPEQNDGGPAIIYAHGGGHMAGSVSVYDPICRRIAHHSKRTVISVDYRLAPENPYPAGLEDLLAVVRGIGPALERKGIEHNDRWILMGDSGGGALCASASALLQHERHNIVAQVLVYPSLDYTMQLPSIEENGRGYLLEKEKIGWYFNNYFQGVENRRACSPLHDEFTANLPKTLMVTAEFCPLRDEGFAYVEKLKDAGVSSELLHFDQQIHAFLNLESMVAADCERFYRHTAEFVHGLTE</sequence>
<evidence type="ECO:0000259" key="2">
    <source>
        <dbReference type="Pfam" id="PF07859"/>
    </source>
</evidence>
<feature type="domain" description="Alpha/beta hydrolase fold-3" evidence="2">
    <location>
        <begin position="85"/>
        <end position="289"/>
    </location>
</feature>
<keyword evidence="4" id="KW-1185">Reference proteome</keyword>
<dbReference type="GO" id="GO:0106435">
    <property type="term" value="F:carboxylesterase activity"/>
    <property type="evidence" value="ECO:0007669"/>
    <property type="project" value="UniProtKB-EC"/>
</dbReference>
<dbReference type="EC" id="3.1.1.1" evidence="3"/>
<dbReference type="OrthoDB" id="9806180at2"/>
<dbReference type="PATRIC" id="fig|1769779.3.peg.649"/>
<dbReference type="Proteomes" id="UP000095672">
    <property type="component" value="Chromosome"/>
</dbReference>
<evidence type="ECO:0000313" key="3">
    <source>
        <dbReference type="EMBL" id="AOS96105.1"/>
    </source>
</evidence>
<dbReference type="InterPro" id="IPR050300">
    <property type="entry name" value="GDXG_lipolytic_enzyme"/>
</dbReference>
<organism evidence="3 4">
    <name type="scientific">Microbulbifer aggregans</name>
    <dbReference type="NCBI Taxonomy" id="1769779"/>
    <lineage>
        <taxon>Bacteria</taxon>
        <taxon>Pseudomonadati</taxon>
        <taxon>Pseudomonadota</taxon>
        <taxon>Gammaproteobacteria</taxon>
        <taxon>Cellvibrionales</taxon>
        <taxon>Microbulbiferaceae</taxon>
        <taxon>Microbulbifer</taxon>
    </lineage>
</organism>
<reference evidence="4" key="1">
    <citation type="submission" date="2016-01" db="EMBL/GenBank/DDBJ databases">
        <title>Complete genome sequence of Microbulbifer sp. CCB-MM1, a halophile isolated from Matang Mangrove Forest, Perak.</title>
        <authorList>
            <person name="Moh T.H."/>
            <person name="Dinesh B."/>
            <person name="Lau N.-S."/>
            <person name="Go F."/>
            <person name="Alexander Chong S.-C."/>
        </authorList>
    </citation>
    <scope>NUCLEOTIDE SEQUENCE [LARGE SCALE GENOMIC DNA]</scope>
    <source>
        <strain evidence="4">CCB-MM1</strain>
    </source>
</reference>
<evidence type="ECO:0000313" key="4">
    <source>
        <dbReference type="Proteomes" id="UP000095672"/>
    </source>
</evidence>
<dbReference type="EMBL" id="CP014143">
    <property type="protein sequence ID" value="AOS96105.1"/>
    <property type="molecule type" value="Genomic_DNA"/>
</dbReference>
<dbReference type="SUPFAM" id="SSF53474">
    <property type="entry name" value="alpha/beta-Hydrolases"/>
    <property type="match status" value="1"/>
</dbReference>
<name>A0A1C9W4M1_9GAMM</name>
<evidence type="ECO:0000256" key="1">
    <source>
        <dbReference type="ARBA" id="ARBA00022801"/>
    </source>
</evidence>
<dbReference type="PANTHER" id="PTHR48081:SF8">
    <property type="entry name" value="ALPHA_BETA HYDROLASE FOLD-3 DOMAIN-CONTAINING PROTEIN-RELATED"/>
    <property type="match status" value="1"/>
</dbReference>
<dbReference type="Gene3D" id="3.40.50.1820">
    <property type="entry name" value="alpha/beta hydrolase"/>
    <property type="match status" value="1"/>
</dbReference>